<evidence type="ECO:0000313" key="6">
    <source>
        <dbReference type="Proteomes" id="UP000825935"/>
    </source>
</evidence>
<feature type="compositionally biased region" description="Polar residues" evidence="3">
    <location>
        <begin position="736"/>
        <end position="747"/>
    </location>
</feature>
<dbReference type="PRINTS" id="PR00837">
    <property type="entry name" value="V5TPXLIKE"/>
</dbReference>
<dbReference type="InterPro" id="IPR014044">
    <property type="entry name" value="CAP_dom"/>
</dbReference>
<feature type="compositionally biased region" description="Basic and acidic residues" evidence="3">
    <location>
        <begin position="339"/>
        <end position="373"/>
    </location>
</feature>
<proteinExistence type="predicted"/>
<feature type="compositionally biased region" description="Basic and acidic residues" evidence="3">
    <location>
        <begin position="214"/>
        <end position="244"/>
    </location>
</feature>
<feature type="compositionally biased region" description="Basic and acidic residues" evidence="3">
    <location>
        <begin position="51"/>
        <end position="65"/>
    </location>
</feature>
<evidence type="ECO:0000256" key="2">
    <source>
        <dbReference type="ARBA" id="ARBA00023265"/>
    </source>
</evidence>
<organism evidence="5 6">
    <name type="scientific">Ceratopteris richardii</name>
    <name type="common">Triangle waterfern</name>
    <dbReference type="NCBI Taxonomy" id="49495"/>
    <lineage>
        <taxon>Eukaryota</taxon>
        <taxon>Viridiplantae</taxon>
        <taxon>Streptophyta</taxon>
        <taxon>Embryophyta</taxon>
        <taxon>Tracheophyta</taxon>
        <taxon>Polypodiopsida</taxon>
        <taxon>Polypodiidae</taxon>
        <taxon>Polypodiales</taxon>
        <taxon>Pteridineae</taxon>
        <taxon>Pteridaceae</taxon>
        <taxon>Parkerioideae</taxon>
        <taxon>Ceratopteris</taxon>
    </lineage>
</organism>
<reference evidence="5" key="1">
    <citation type="submission" date="2021-08" db="EMBL/GenBank/DDBJ databases">
        <title>WGS assembly of Ceratopteris richardii.</title>
        <authorList>
            <person name="Marchant D.B."/>
            <person name="Chen G."/>
            <person name="Jenkins J."/>
            <person name="Shu S."/>
            <person name="Leebens-Mack J."/>
            <person name="Grimwood J."/>
            <person name="Schmutz J."/>
            <person name="Soltis P."/>
            <person name="Soltis D."/>
            <person name="Chen Z.-H."/>
        </authorList>
    </citation>
    <scope>NUCLEOTIDE SEQUENCE</scope>
    <source>
        <strain evidence="5">Whitten #5841</strain>
        <tissue evidence="5">Leaf</tissue>
    </source>
</reference>
<dbReference type="InterPro" id="IPR002413">
    <property type="entry name" value="V5_allergen-like"/>
</dbReference>
<feature type="compositionally biased region" description="Basic and acidic residues" evidence="3">
    <location>
        <begin position="85"/>
        <end position="94"/>
    </location>
</feature>
<keyword evidence="2" id="KW-0568">Pathogenesis-related protein</keyword>
<comment type="function">
    <text evidence="1">Probably involved in the defense reaction of plants against pathogens.</text>
</comment>
<feature type="compositionally biased region" description="Basic and acidic residues" evidence="3">
    <location>
        <begin position="519"/>
        <end position="562"/>
    </location>
</feature>
<feature type="compositionally biased region" description="Polar residues" evidence="3">
    <location>
        <begin position="133"/>
        <end position="150"/>
    </location>
</feature>
<dbReference type="PANTHER" id="PTHR10334">
    <property type="entry name" value="CYSTEINE-RICH SECRETORY PROTEIN-RELATED"/>
    <property type="match status" value="1"/>
</dbReference>
<accession>A0A8T2TAP8</accession>
<dbReference type="Pfam" id="PF00188">
    <property type="entry name" value="CAP"/>
    <property type="match status" value="1"/>
</dbReference>
<dbReference type="InterPro" id="IPR035940">
    <property type="entry name" value="CAP_sf"/>
</dbReference>
<evidence type="ECO:0000256" key="3">
    <source>
        <dbReference type="SAM" id="MobiDB-lite"/>
    </source>
</evidence>
<dbReference type="Gene3D" id="3.40.33.10">
    <property type="entry name" value="CAP"/>
    <property type="match status" value="1"/>
</dbReference>
<dbReference type="InterPro" id="IPR018244">
    <property type="entry name" value="Allrgn_V5/Tpx1_CS"/>
</dbReference>
<keyword evidence="2" id="KW-0611">Plant defense</keyword>
<feature type="compositionally biased region" description="Polar residues" evidence="3">
    <location>
        <begin position="590"/>
        <end position="601"/>
    </location>
</feature>
<feature type="compositionally biased region" description="Basic and acidic residues" evidence="3">
    <location>
        <begin position="627"/>
        <end position="673"/>
    </location>
</feature>
<dbReference type="GO" id="GO:0005576">
    <property type="term" value="C:extracellular region"/>
    <property type="evidence" value="ECO:0007669"/>
    <property type="project" value="InterPro"/>
</dbReference>
<dbReference type="AlphaFoldDB" id="A0A8T2TAP8"/>
<feature type="compositionally biased region" description="Basic and acidic residues" evidence="3">
    <location>
        <begin position="388"/>
        <end position="419"/>
    </location>
</feature>
<dbReference type="SUPFAM" id="SSF55797">
    <property type="entry name" value="PR-1-like"/>
    <property type="match status" value="1"/>
</dbReference>
<sequence length="888" mass="98499">MHKEPLAKAKKHSFSDDNEDDDLLLKTPVTTRRNDVADDLEDNVSLKKAKARDTKEESRKQDSDPGKGGNDSYSEDALFTKTGGRKRDDGKDATFKVPVAGKRNDGSDVEDVLSMRAKTDDSSGNDEDVSLKKSANTKQNRASDDGNAQSIYAIGGKKDGQSDAKYETDVSSSIKISKEKDGNADHKDALLPKPVRKRKSVDDDDGGIIPSKKPVSEAKGDADDDKYLLLKANDSRGDNEDKKFTTLRRKIGTKEDGNEDDDDAVPSKKIVSEKKDDADDDKDALLKKQGSKTKKGAGNDQDEKAVFMKQDGRADEKYVDAPSKKTWSKKKNENTGNEDELRKSSERRGMDDGADDSDKYIELKKPATKKESATDEDEDALAKKPASKKKENTGKEDEQWKSSERREMDDGADDSDKYVKLKKPATKKESATDEDEDALEKKPASTKKEITGKEDEQWKSSERREMDDGADDSDKYVKLKKPATEKKSATDEDEDAPEKKPANTKKADTPEAMSQAEVSRNKDLSRADDSEFSEKPVNKKRESIENDDDDKSKNNSGRKKDDDSMDGYGSKSGNEELGKQKPKHTKIKDQNTPSSEESSYTGHDDGRGLDDQMTLQKNEKLITLSENKGHYRDNVDNDKAFLTEKKVQKAENEAKIAREEDGEHQDDDRKLDKQVGLQNTYRSHDTPERSFEDKQKSHGPLKVSLLDQPYILSGKVKATLQPDPERNALQKGTLAESKTSHNSSDGNESAGPSLLDWLAPHNAERLEVGVPPLVWSEEVAQFAESWADKRRKNGCTMLQSDGPYGENMFWGSSAGYGASECVAAWAEEKSRYQYADGSCSGGSCGHYTQMVWAKSVRLGCARTECLDGTVFMICNYDPPGNFVGAKPF</sequence>
<dbReference type="SMART" id="SM00198">
    <property type="entry name" value="SCP"/>
    <property type="match status" value="1"/>
</dbReference>
<feature type="compositionally biased region" description="Basic and acidic residues" evidence="3">
    <location>
        <begin position="682"/>
        <end position="696"/>
    </location>
</feature>
<comment type="caution">
    <text evidence="5">The sequence shown here is derived from an EMBL/GenBank/DDBJ whole genome shotgun (WGS) entry which is preliminary data.</text>
</comment>
<feature type="compositionally biased region" description="Basic and acidic residues" evidence="3">
    <location>
        <begin position="497"/>
        <end position="509"/>
    </location>
</feature>
<dbReference type="PROSITE" id="PS01010">
    <property type="entry name" value="CRISP_2"/>
    <property type="match status" value="1"/>
</dbReference>
<evidence type="ECO:0000313" key="5">
    <source>
        <dbReference type="EMBL" id="KAH7416606.1"/>
    </source>
</evidence>
<protein>
    <recommendedName>
        <fullName evidence="4">SCP domain-containing protein</fullName>
    </recommendedName>
</protein>
<feature type="compositionally biased region" description="Basic and acidic residues" evidence="3">
    <location>
        <begin position="439"/>
        <end position="490"/>
    </location>
</feature>
<keyword evidence="6" id="KW-1185">Reference proteome</keyword>
<dbReference type="FunFam" id="3.40.33.10:FF:000004">
    <property type="entry name" value="CAP, cysteine-rich secretory protein, antigen 5"/>
    <property type="match status" value="1"/>
</dbReference>
<dbReference type="Proteomes" id="UP000825935">
    <property type="component" value="Chromosome 14"/>
</dbReference>
<dbReference type="OMA" id="GKEDEQW"/>
<feature type="domain" description="SCP" evidence="4">
    <location>
        <begin position="752"/>
        <end position="884"/>
    </location>
</feature>
<feature type="region of interest" description="Disordered" evidence="3">
    <location>
        <begin position="731"/>
        <end position="752"/>
    </location>
</feature>
<dbReference type="EMBL" id="CM035419">
    <property type="protein sequence ID" value="KAH7416606.1"/>
    <property type="molecule type" value="Genomic_DNA"/>
</dbReference>
<evidence type="ECO:0000259" key="4">
    <source>
        <dbReference type="SMART" id="SM00198"/>
    </source>
</evidence>
<feature type="compositionally biased region" description="Basic and acidic residues" evidence="3">
    <location>
        <begin position="301"/>
        <end position="323"/>
    </location>
</feature>
<feature type="region of interest" description="Disordered" evidence="3">
    <location>
        <begin position="1"/>
        <end position="702"/>
    </location>
</feature>
<feature type="compositionally biased region" description="Basic and acidic residues" evidence="3">
    <location>
        <begin position="176"/>
        <end position="190"/>
    </location>
</feature>
<dbReference type="PROSITE" id="PS01009">
    <property type="entry name" value="CRISP_1"/>
    <property type="match status" value="1"/>
</dbReference>
<dbReference type="OrthoDB" id="337038at2759"/>
<dbReference type="PRINTS" id="PR00838">
    <property type="entry name" value="V5ALLERGEN"/>
</dbReference>
<feature type="compositionally biased region" description="Basic and acidic residues" evidence="3">
    <location>
        <begin position="156"/>
        <end position="168"/>
    </location>
</feature>
<name>A0A8T2TAP8_CERRI</name>
<dbReference type="CDD" id="cd05381">
    <property type="entry name" value="CAP_PR-1"/>
    <property type="match status" value="1"/>
</dbReference>
<evidence type="ECO:0000256" key="1">
    <source>
        <dbReference type="ARBA" id="ARBA00003143"/>
    </source>
</evidence>
<dbReference type="InterPro" id="IPR001283">
    <property type="entry name" value="CRISP-related"/>
</dbReference>
<gene>
    <name evidence="5" type="ORF">KP509_14G098400</name>
</gene>